<accession>K3WS68</accession>
<dbReference type="OMA" id="WCACAAT"/>
<dbReference type="InParanoid" id="K3WS68"/>
<dbReference type="GO" id="GO:0005524">
    <property type="term" value="F:ATP binding"/>
    <property type="evidence" value="ECO:0007669"/>
    <property type="project" value="InterPro"/>
</dbReference>
<reference evidence="2" key="2">
    <citation type="submission" date="2010-04" db="EMBL/GenBank/DDBJ databases">
        <authorList>
            <person name="Buell R."/>
            <person name="Hamilton J."/>
            <person name="Hostetler J."/>
        </authorList>
    </citation>
    <scope>NUCLEOTIDE SEQUENCE [LARGE SCALE GENOMIC DNA]</scope>
    <source>
        <strain evidence="2">DAOM:BR144</strain>
    </source>
</reference>
<dbReference type="InterPro" id="IPR002423">
    <property type="entry name" value="Cpn60/GroEL/TCP-1"/>
</dbReference>
<dbReference type="InterPro" id="IPR027410">
    <property type="entry name" value="TCP-1-like_intermed_sf"/>
</dbReference>
<evidence type="ECO:0000313" key="1">
    <source>
        <dbReference type="EnsemblProtists" id="PYU1_T007812"/>
    </source>
</evidence>
<proteinExistence type="predicted"/>
<reference evidence="1" key="3">
    <citation type="submission" date="2015-02" db="UniProtKB">
        <authorList>
            <consortium name="EnsemblProtists"/>
        </authorList>
    </citation>
    <scope>IDENTIFICATION</scope>
    <source>
        <strain evidence="1">DAOM BR144</strain>
    </source>
</reference>
<dbReference type="Gene3D" id="3.30.260.10">
    <property type="entry name" value="TCP-1-like chaperonin intermediate domain"/>
    <property type="match status" value="1"/>
</dbReference>
<keyword evidence="2" id="KW-1185">Reference proteome</keyword>
<organism evidence="1 2">
    <name type="scientific">Globisporangium ultimum (strain ATCC 200006 / CBS 805.95 / DAOM BR144)</name>
    <name type="common">Pythium ultimum</name>
    <dbReference type="NCBI Taxonomy" id="431595"/>
    <lineage>
        <taxon>Eukaryota</taxon>
        <taxon>Sar</taxon>
        <taxon>Stramenopiles</taxon>
        <taxon>Oomycota</taxon>
        <taxon>Peronosporomycetes</taxon>
        <taxon>Pythiales</taxon>
        <taxon>Pythiaceae</taxon>
        <taxon>Globisporangium</taxon>
    </lineage>
</organism>
<dbReference type="InterPro" id="IPR027409">
    <property type="entry name" value="GroEL-like_apical_dom_sf"/>
</dbReference>
<dbReference type="AlphaFoldDB" id="K3WS68"/>
<reference evidence="2" key="1">
    <citation type="journal article" date="2010" name="Genome Biol.">
        <title>Genome sequence of the necrotrophic plant pathogen Pythium ultimum reveals original pathogenicity mechanisms and effector repertoire.</title>
        <authorList>
            <person name="Levesque C.A."/>
            <person name="Brouwer H."/>
            <person name="Cano L."/>
            <person name="Hamilton J.P."/>
            <person name="Holt C."/>
            <person name="Huitema E."/>
            <person name="Raffaele S."/>
            <person name="Robideau G.P."/>
            <person name="Thines M."/>
            <person name="Win J."/>
            <person name="Zerillo M.M."/>
            <person name="Beakes G.W."/>
            <person name="Boore J.L."/>
            <person name="Busam D."/>
            <person name="Dumas B."/>
            <person name="Ferriera S."/>
            <person name="Fuerstenberg S.I."/>
            <person name="Gachon C.M."/>
            <person name="Gaulin E."/>
            <person name="Govers F."/>
            <person name="Grenville-Briggs L."/>
            <person name="Horner N."/>
            <person name="Hostetler J."/>
            <person name="Jiang R.H."/>
            <person name="Johnson J."/>
            <person name="Krajaejun T."/>
            <person name="Lin H."/>
            <person name="Meijer H.J."/>
            <person name="Moore B."/>
            <person name="Morris P."/>
            <person name="Phuntmart V."/>
            <person name="Puiu D."/>
            <person name="Shetty J."/>
            <person name="Stajich J.E."/>
            <person name="Tripathy S."/>
            <person name="Wawra S."/>
            <person name="van West P."/>
            <person name="Whitty B.R."/>
            <person name="Coutinho P.M."/>
            <person name="Henrissat B."/>
            <person name="Martin F."/>
            <person name="Thomas P.D."/>
            <person name="Tyler B.M."/>
            <person name="De Vries R.P."/>
            <person name="Kamoun S."/>
            <person name="Yandell M."/>
            <person name="Tisserat N."/>
            <person name="Buell C.R."/>
        </authorList>
    </citation>
    <scope>NUCLEOTIDE SEQUENCE</scope>
    <source>
        <strain evidence="2">DAOM:BR144</strain>
    </source>
</reference>
<dbReference type="Pfam" id="PF00118">
    <property type="entry name" value="Cpn60_TCP1"/>
    <property type="match status" value="1"/>
</dbReference>
<name>K3WS68_GLOUD</name>
<dbReference type="EnsemblProtists" id="PYU1_T007812">
    <property type="protein sequence ID" value="PYU1_T007812"/>
    <property type="gene ID" value="PYU1_G007796"/>
</dbReference>
<sequence>MFATQILLGGQEGISSSCVFDGTLIPIASESHSCIRRVFQQHLQHEQKRMGSTTEFLDVRGGIVAIDGGFKSADLDAHGVTNLATIHLVFVSGDVDAQTMDSFANKAQQHNDETRPRVLLCVPVPSYQELASIARLSGAYMVQSWRELLPTAIGHKQIQVRLVEISSPERISDDDGMGVCNKYGSTLFLQVRRAQDVKAASMPRCLFKTLLVRGATQSEANELQQQVRKALHRILNTLQTGQLLPSSGAFLCACAAELRMHVDQLQPQYIATSNGNSAYLLEGHQSIESAIVLERIVDALSQLSATLLQNTGEDSMDLLHQVAKVRHVQRNYVDGIQSVGCEKFYAACPFSSAEYCALPKRKTPRRPHYRFDVPNSTEAAFRKSFRVLELLLNIGKYTINSASSA</sequence>
<protein>
    <submittedName>
        <fullName evidence="1">Uncharacterized protein</fullName>
    </submittedName>
</protein>
<evidence type="ECO:0000313" key="2">
    <source>
        <dbReference type="Proteomes" id="UP000019132"/>
    </source>
</evidence>
<dbReference type="EMBL" id="GL376617">
    <property type="status" value="NOT_ANNOTATED_CDS"/>
    <property type="molecule type" value="Genomic_DNA"/>
</dbReference>
<dbReference type="HOGENOM" id="CLU_680606_0_0_1"/>
<dbReference type="Proteomes" id="UP000019132">
    <property type="component" value="Unassembled WGS sequence"/>
</dbReference>
<dbReference type="InterPro" id="IPR027413">
    <property type="entry name" value="GROEL-like_equatorial_sf"/>
</dbReference>
<dbReference type="VEuPathDB" id="FungiDB:PYU1_G007796"/>
<dbReference type="Gene3D" id="3.50.7.10">
    <property type="entry name" value="GroEL"/>
    <property type="match status" value="1"/>
</dbReference>
<dbReference type="Gene3D" id="1.10.560.10">
    <property type="entry name" value="GroEL-like equatorial domain"/>
    <property type="match status" value="1"/>
</dbReference>
<dbReference type="eggNOG" id="ENOG502SDQI">
    <property type="taxonomic scope" value="Eukaryota"/>
</dbReference>
<dbReference type="STRING" id="431595.K3WS68"/>